<name>A0A2T5G9S1_HYDSH</name>
<proteinExistence type="inferred from homology"/>
<reference evidence="2 3" key="1">
    <citation type="submission" date="2017-08" db="EMBL/GenBank/DDBJ databases">
        <title>Burning lignite coal seam in the remote Altai Mountains harbors a hydrogen-driven thermophilic microbial community.</title>
        <authorList>
            <person name="Kadnikov V.V."/>
            <person name="Mardanov A.V."/>
            <person name="Ivasenko D."/>
            <person name="Beletsky A.V."/>
            <person name="Karnachuk O.V."/>
            <person name="Ravin N.V."/>
        </authorList>
    </citation>
    <scope>NUCLEOTIDE SEQUENCE [LARGE SCALE GENOMIC DNA]</scope>
    <source>
        <strain evidence="2">AL33</strain>
    </source>
</reference>
<gene>
    <name evidence="2" type="ORF">HSCHL_2434</name>
</gene>
<evidence type="ECO:0000256" key="1">
    <source>
        <dbReference type="PIRNR" id="PIRNR006221"/>
    </source>
</evidence>
<dbReference type="PANTHER" id="PTHR12149">
    <property type="entry name" value="FRUCTOSAMINE 3 KINASE-RELATED PROTEIN"/>
    <property type="match status" value="1"/>
</dbReference>
<dbReference type="InterPro" id="IPR016477">
    <property type="entry name" value="Fructo-/Ketosamine-3-kinase"/>
</dbReference>
<dbReference type="RefSeq" id="WP_273000265.1">
    <property type="nucleotide sequence ID" value="NZ_PEBV01000019.1"/>
</dbReference>
<dbReference type="SUPFAM" id="SSF56112">
    <property type="entry name" value="Protein kinase-like (PK-like)"/>
    <property type="match status" value="1"/>
</dbReference>
<dbReference type="AlphaFoldDB" id="A0A2T5G9S1"/>
<dbReference type="Gene3D" id="3.30.200.20">
    <property type="entry name" value="Phosphorylase Kinase, domain 1"/>
    <property type="match status" value="1"/>
</dbReference>
<dbReference type="EMBL" id="PEBV01000019">
    <property type="protein sequence ID" value="PTQ52935.1"/>
    <property type="molecule type" value="Genomic_DNA"/>
</dbReference>
<dbReference type="GO" id="GO:0016301">
    <property type="term" value="F:kinase activity"/>
    <property type="evidence" value="ECO:0007669"/>
    <property type="project" value="UniProtKB-UniRule"/>
</dbReference>
<dbReference type="Gene3D" id="3.90.1200.10">
    <property type="match status" value="1"/>
</dbReference>
<dbReference type="InterPro" id="IPR011009">
    <property type="entry name" value="Kinase-like_dom_sf"/>
</dbReference>
<sequence>MRPELPAEFARLLVRADRCSEAEARAIRLEPLGQAHGASRGRLETPCGTYFVKWTEAGPGVERLRGEAAGLRALYAAGACRVPEVLAEGALSAGGHAFVLPWLDEGQSRQEAGPRLGACLAALHRNLEPEGRYGFVRPTPIGAFLQPNAWADDWVAFYGRRRLQPVMERLHATGRLSPERRRRLERLVERLDDYLPRRPAPSLLHGDFWGGNWLVDGKGEPVLFDPAVAYGDREMDLAMAALFGGFPPAFFAAYREAYPPEPGAEERLPLYQLYYLLLHLLFFGESYGPDVDSVLRRYVG</sequence>
<comment type="similarity">
    <text evidence="1">Belongs to the fructosamine kinase family.</text>
</comment>
<keyword evidence="1" id="KW-0808">Transferase</keyword>
<dbReference type="Pfam" id="PF03881">
    <property type="entry name" value="Fructosamin_kin"/>
    <property type="match status" value="1"/>
</dbReference>
<comment type="caution">
    <text evidence="2">The sequence shown here is derived from an EMBL/GenBank/DDBJ whole genome shotgun (WGS) entry which is preliminary data.</text>
</comment>
<organism evidence="2 3">
    <name type="scientific">Hydrogenibacillus schlegelii</name>
    <name type="common">Bacillus schlegelii</name>
    <dbReference type="NCBI Taxonomy" id="1484"/>
    <lineage>
        <taxon>Bacteria</taxon>
        <taxon>Bacillati</taxon>
        <taxon>Bacillota</taxon>
        <taxon>Bacilli</taxon>
        <taxon>Bacillales</taxon>
        <taxon>Bacillales Family X. Incertae Sedis</taxon>
        <taxon>Hydrogenibacillus</taxon>
    </lineage>
</organism>
<dbReference type="Proteomes" id="UP000244180">
    <property type="component" value="Unassembled WGS sequence"/>
</dbReference>
<evidence type="ECO:0000313" key="2">
    <source>
        <dbReference type="EMBL" id="PTQ52935.1"/>
    </source>
</evidence>
<evidence type="ECO:0000313" key="3">
    <source>
        <dbReference type="Proteomes" id="UP000244180"/>
    </source>
</evidence>
<protein>
    <submittedName>
        <fullName evidence="2">Ribulosamine/erythrulosamine 3-kinase potentially involved in protein deglycation</fullName>
    </submittedName>
</protein>
<keyword evidence="1 2" id="KW-0418">Kinase</keyword>
<dbReference type="PANTHER" id="PTHR12149:SF8">
    <property type="entry name" value="PROTEIN-RIBULOSAMINE 3-KINASE"/>
    <property type="match status" value="1"/>
</dbReference>
<dbReference type="PIRSF" id="PIRSF006221">
    <property type="entry name" value="Ketosamine-3-kinase"/>
    <property type="match status" value="1"/>
</dbReference>
<accession>A0A2T5G9S1</accession>